<reference evidence="1 2" key="1">
    <citation type="journal article" date="2022" name="Int. J. Syst. Evol. Microbiol.">
        <title>Prevotella herbatica sp. nov., a plant polysaccharide-decomposing anaerobic bacterium isolated from a methanogenic reactor.</title>
        <authorList>
            <person name="Uek A."/>
            <person name="Tonouchi A."/>
            <person name="Kaku N."/>
            <person name="Ueki K."/>
        </authorList>
    </citation>
    <scope>NUCLEOTIDE SEQUENCE [LARGE SCALE GENOMIC DNA]</scope>
    <source>
        <strain evidence="1 2">WR041</strain>
    </source>
</reference>
<name>A0ABN6EHD5_9BACT</name>
<organism evidence="1 2">
    <name type="scientific">Prevotella herbatica</name>
    <dbReference type="NCBI Taxonomy" id="2801997"/>
    <lineage>
        <taxon>Bacteria</taxon>
        <taxon>Pseudomonadati</taxon>
        <taxon>Bacteroidota</taxon>
        <taxon>Bacteroidia</taxon>
        <taxon>Bacteroidales</taxon>
        <taxon>Prevotellaceae</taxon>
        <taxon>Prevotella</taxon>
    </lineage>
</organism>
<dbReference type="EMBL" id="AP024484">
    <property type="protein sequence ID" value="BCS85347.1"/>
    <property type="molecule type" value="Genomic_DNA"/>
</dbReference>
<keyword evidence="2" id="KW-1185">Reference proteome</keyword>
<evidence type="ECO:0000313" key="2">
    <source>
        <dbReference type="Proteomes" id="UP001319045"/>
    </source>
</evidence>
<protein>
    <submittedName>
        <fullName evidence="1">Uncharacterized protein</fullName>
    </submittedName>
</protein>
<gene>
    <name evidence="1" type="ORF">prwr041_12400</name>
</gene>
<accession>A0ABN6EHD5</accession>
<proteinExistence type="predicted"/>
<evidence type="ECO:0000313" key="1">
    <source>
        <dbReference type="EMBL" id="BCS85347.1"/>
    </source>
</evidence>
<sequence>MFMITHRHVELKCKNMVNINLEYNGIRIFYKDGKRFINYGNNTIDCNAGKYYYLDHLSTVYRTENNKASGWMNVITYIYNNTSSEYNEEIVNTLFRKLPNNSHTDNENFMFFCVIYLAMLDLESNTKYPSGSGKRMVYNSCREVLINGMDYKKAATLYEKKSFNNMQDVNVEDESNNGGG</sequence>
<dbReference type="Proteomes" id="UP001319045">
    <property type="component" value="Chromosome"/>
</dbReference>